<organism evidence="3 4">
    <name type="scientific">Ramlibacter aurantiacus</name>
    <dbReference type="NCBI Taxonomy" id="2801330"/>
    <lineage>
        <taxon>Bacteria</taxon>
        <taxon>Pseudomonadati</taxon>
        <taxon>Pseudomonadota</taxon>
        <taxon>Betaproteobacteria</taxon>
        <taxon>Burkholderiales</taxon>
        <taxon>Comamonadaceae</taxon>
        <taxon>Ramlibacter</taxon>
    </lineage>
</organism>
<dbReference type="CDD" id="cd07012">
    <property type="entry name" value="PBP2_Bug_TTT"/>
    <property type="match status" value="1"/>
</dbReference>
<feature type="chain" id="PRO_5036953649" evidence="2">
    <location>
        <begin position="24"/>
        <end position="321"/>
    </location>
</feature>
<dbReference type="InterPro" id="IPR005064">
    <property type="entry name" value="BUG"/>
</dbReference>
<accession>A0A937D613</accession>
<dbReference type="AlphaFoldDB" id="A0A937D613"/>
<dbReference type="PANTHER" id="PTHR42928:SF5">
    <property type="entry name" value="BLR1237 PROTEIN"/>
    <property type="match status" value="1"/>
</dbReference>
<evidence type="ECO:0000313" key="4">
    <source>
        <dbReference type="Proteomes" id="UP000613011"/>
    </source>
</evidence>
<keyword evidence="4" id="KW-1185">Reference proteome</keyword>
<gene>
    <name evidence="3" type="ORF">JI739_16075</name>
</gene>
<keyword evidence="2" id="KW-0732">Signal</keyword>
<comment type="similarity">
    <text evidence="1">Belongs to the UPF0065 (bug) family.</text>
</comment>
<comment type="caution">
    <text evidence="3">The sequence shown here is derived from an EMBL/GenBank/DDBJ whole genome shotgun (WGS) entry which is preliminary data.</text>
</comment>
<dbReference type="Gene3D" id="3.40.190.10">
    <property type="entry name" value="Periplasmic binding protein-like II"/>
    <property type="match status" value="1"/>
</dbReference>
<protein>
    <submittedName>
        <fullName evidence="3">Tripartite tricarboxylate transporter substrate binding protein</fullName>
    </submittedName>
</protein>
<proteinExistence type="inferred from homology"/>
<dbReference type="PIRSF" id="PIRSF017082">
    <property type="entry name" value="YflP"/>
    <property type="match status" value="1"/>
</dbReference>
<feature type="signal peptide" evidence="2">
    <location>
        <begin position="1"/>
        <end position="23"/>
    </location>
</feature>
<dbReference type="EMBL" id="JAEQNA010000006">
    <property type="protein sequence ID" value="MBL0421867.1"/>
    <property type="molecule type" value="Genomic_DNA"/>
</dbReference>
<sequence>MTKGLFARMILLAALALPGLSWAAYPERPIRLVVPFPAGGTTDVVARQVARNMSATLGQEIIVDNRGGAATIIGVDTVAKAAPDGYTILLATATSFSVNPHTYKNLPYRLDEFLPIGFISEAPIVLVAPPSQKAKSLPELVQALKAAGVETPVATTGKGGFSHLTAAMFFNAIDARFRDVPYRGEAPALQDVLAGQVGLYFGSMPGTLPHVSAGRLRGFAVTSVERSPSAPDIPSFTELRIPEVVATSWFGLAAPKGTPANVIATLGAALTKAVQDPDLLARMAKDGAVTRSMSPAEFAEYIRTDNERWGRIVRAANIEQN</sequence>
<dbReference type="Proteomes" id="UP000613011">
    <property type="component" value="Unassembled WGS sequence"/>
</dbReference>
<dbReference type="PANTHER" id="PTHR42928">
    <property type="entry name" value="TRICARBOXYLATE-BINDING PROTEIN"/>
    <property type="match status" value="1"/>
</dbReference>
<evidence type="ECO:0000313" key="3">
    <source>
        <dbReference type="EMBL" id="MBL0421867.1"/>
    </source>
</evidence>
<dbReference type="SUPFAM" id="SSF53850">
    <property type="entry name" value="Periplasmic binding protein-like II"/>
    <property type="match status" value="1"/>
</dbReference>
<dbReference type="InterPro" id="IPR042100">
    <property type="entry name" value="Bug_dom1"/>
</dbReference>
<name>A0A937D613_9BURK</name>
<dbReference type="Pfam" id="PF03401">
    <property type="entry name" value="TctC"/>
    <property type="match status" value="1"/>
</dbReference>
<evidence type="ECO:0000256" key="1">
    <source>
        <dbReference type="ARBA" id="ARBA00006987"/>
    </source>
</evidence>
<dbReference type="RefSeq" id="WP_201684948.1">
    <property type="nucleotide sequence ID" value="NZ_JAEQNA010000006.1"/>
</dbReference>
<dbReference type="Gene3D" id="3.40.190.150">
    <property type="entry name" value="Bordetella uptake gene, domain 1"/>
    <property type="match status" value="1"/>
</dbReference>
<evidence type="ECO:0000256" key="2">
    <source>
        <dbReference type="SAM" id="SignalP"/>
    </source>
</evidence>
<reference evidence="3" key="1">
    <citation type="submission" date="2021-01" db="EMBL/GenBank/DDBJ databases">
        <title>Ramlibacter sp. strain AW1 16S ribosomal RNA gene Genome sequencing and assembly.</title>
        <authorList>
            <person name="Kang M."/>
        </authorList>
    </citation>
    <scope>NUCLEOTIDE SEQUENCE</scope>
    <source>
        <strain evidence="3">AW1</strain>
    </source>
</reference>